<keyword evidence="2" id="KW-1133">Transmembrane helix</keyword>
<proteinExistence type="predicted"/>
<feature type="transmembrane region" description="Helical" evidence="2">
    <location>
        <begin position="6"/>
        <end position="26"/>
    </location>
</feature>
<feature type="coiled-coil region" evidence="1">
    <location>
        <begin position="162"/>
        <end position="189"/>
    </location>
</feature>
<evidence type="ECO:0008006" key="5">
    <source>
        <dbReference type="Google" id="ProtNLM"/>
    </source>
</evidence>
<keyword evidence="1" id="KW-0175">Coiled coil</keyword>
<keyword evidence="2" id="KW-0472">Membrane</keyword>
<dbReference type="OrthoDB" id="6647589at2"/>
<dbReference type="AlphaFoldDB" id="A0A0M4TGB3"/>
<dbReference type="RefSeq" id="WP_062535950.1">
    <property type="nucleotide sequence ID" value="NZ_CP012678.1"/>
</dbReference>
<keyword evidence="4" id="KW-1185">Reference proteome</keyword>
<dbReference type="Proteomes" id="UP000059847">
    <property type="component" value="Chromosome"/>
</dbReference>
<protein>
    <recommendedName>
        <fullName evidence="5">SCP2 domain-containing protein</fullName>
    </recommendedName>
</protein>
<evidence type="ECO:0000313" key="4">
    <source>
        <dbReference type="Proteomes" id="UP000059847"/>
    </source>
</evidence>
<organism evidence="3 4">
    <name type="scientific">Psychrobacter urativorans</name>
    <dbReference type="NCBI Taxonomy" id="45610"/>
    <lineage>
        <taxon>Bacteria</taxon>
        <taxon>Pseudomonadati</taxon>
        <taxon>Pseudomonadota</taxon>
        <taxon>Gammaproteobacteria</taxon>
        <taxon>Moraxellales</taxon>
        <taxon>Moraxellaceae</taxon>
        <taxon>Psychrobacter</taxon>
    </lineage>
</organism>
<evidence type="ECO:0000256" key="1">
    <source>
        <dbReference type="SAM" id="Coils"/>
    </source>
</evidence>
<reference evidence="3 4" key="1">
    <citation type="submission" date="2015-09" db="EMBL/GenBank/DDBJ databases">
        <title>Complete genome of Psychrobacter urativorans R10.10B.</title>
        <authorList>
            <person name="See-Too W.S."/>
            <person name="Chan K.G."/>
        </authorList>
    </citation>
    <scope>NUCLEOTIDE SEQUENCE [LARGE SCALE GENOMIC DNA]</scope>
    <source>
        <strain evidence="3 4">R10.10B</strain>
    </source>
</reference>
<dbReference type="KEGG" id="pur:AOC03_10930"/>
<keyword evidence="2" id="KW-0812">Transmembrane</keyword>
<sequence length="214" mass="23983">MKRSTLSHSLLNIILVFIESALTLLLRLDPELRKAAYPLAKQDTVVCLRMYLPHVEVFATFSFKGVLLDANLPAGRTEPDVIINAYSIQVLNALTTHDAETTDKLQMRGDSAQVQLVKHFIMQMGFGSLIQSVIKRFKGGKGKPKASDAEREVKNNNYKLRITEQQTQINTLTIKNRELEMTVKELQSKQKLFMITAVVATIIAIGAIITLLMN</sequence>
<gene>
    <name evidence="3" type="ORF">AOC03_10930</name>
</gene>
<evidence type="ECO:0000256" key="2">
    <source>
        <dbReference type="SAM" id="Phobius"/>
    </source>
</evidence>
<dbReference type="EMBL" id="CP012678">
    <property type="protein sequence ID" value="ALF60491.1"/>
    <property type="molecule type" value="Genomic_DNA"/>
</dbReference>
<feature type="transmembrane region" description="Helical" evidence="2">
    <location>
        <begin position="192"/>
        <end position="213"/>
    </location>
</feature>
<evidence type="ECO:0000313" key="3">
    <source>
        <dbReference type="EMBL" id="ALF60491.1"/>
    </source>
</evidence>
<name>A0A0M4TGB3_9GAMM</name>
<dbReference type="STRING" id="45610.AOC03_10930"/>
<accession>A0A0M4TGB3</accession>